<evidence type="ECO:0000259" key="2">
    <source>
        <dbReference type="Pfam" id="PF00753"/>
    </source>
</evidence>
<feature type="transmembrane region" description="Helical" evidence="1">
    <location>
        <begin position="228"/>
        <end position="254"/>
    </location>
</feature>
<dbReference type="PANTHER" id="PTHR30619">
    <property type="entry name" value="DNA INTERNALIZATION/COMPETENCE PROTEIN COMEC/REC2"/>
    <property type="match status" value="1"/>
</dbReference>
<feature type="transmembrane region" description="Helical" evidence="1">
    <location>
        <begin position="195"/>
        <end position="222"/>
    </location>
</feature>
<feature type="transmembrane region" description="Helical" evidence="1">
    <location>
        <begin position="293"/>
        <end position="322"/>
    </location>
</feature>
<gene>
    <name evidence="3" type="ORF">H9L01_09775</name>
</gene>
<keyword evidence="1" id="KW-0472">Membrane</keyword>
<feature type="transmembrane region" description="Helical" evidence="1">
    <location>
        <begin position="266"/>
        <end position="287"/>
    </location>
</feature>
<reference evidence="3 4" key="1">
    <citation type="submission" date="2020-08" db="EMBL/GenBank/DDBJ databases">
        <title>Genome sequence of Erysipelothrix inopinata DSM 15511T.</title>
        <authorList>
            <person name="Hyun D.-W."/>
            <person name="Bae J.-W."/>
        </authorList>
    </citation>
    <scope>NUCLEOTIDE SEQUENCE [LARGE SCALE GENOMIC DNA]</scope>
    <source>
        <strain evidence="3 4">DSM 15511</strain>
    </source>
</reference>
<dbReference type="InterPro" id="IPR001279">
    <property type="entry name" value="Metallo-B-lactamas"/>
</dbReference>
<keyword evidence="1" id="KW-1133">Transmembrane helix</keyword>
<keyword evidence="4" id="KW-1185">Reference proteome</keyword>
<feature type="transmembrane region" description="Helical" evidence="1">
    <location>
        <begin position="359"/>
        <end position="376"/>
    </location>
</feature>
<dbReference type="SUPFAM" id="SSF56281">
    <property type="entry name" value="Metallo-hydrolase/oxidoreductase"/>
    <property type="match status" value="1"/>
</dbReference>
<protein>
    <submittedName>
        <fullName evidence="3">MBL fold metallo-hydrolase</fullName>
    </submittedName>
</protein>
<sequence length="605" mass="69736">MLVVYELLLLNAVEFKPFIYCLVGLLFALINLKRINRTHRYLFLLLSLVLFHQHYIYHSQDTIKGVVTTINPYSYTVKGLNESYLVKGEYEGQIHDYIEVTGEKTEVNKTYRQSMIRTQYQIDNPRVSTLKSMSFLKFKISNEVKDNDWAKLILLNEYHEDFPMLSSFSIQVSGVLLVIKCVFRRFLTEEQFKKIRCCVIVLGLFYFDFDFSLVRLMLLLFLNRENVIMILLAFFPKCSHSLSFLLPFGYFLYTNISRRTSNANRYIFNGLLMLHKVHKFSIFQPLTFRFHQFMAGVLFIAALLTVIFGQSFIVIEFIMNLYSKCMNATIIERLGIVGTPSVVGIGLLVMITIKGKDGYKKWVVLLMIFSGLFPLSTRVRYLDVGQGDATLIQFPLNAMTVLIDTGKPSKEGMLSRMLNQYGVSKLDYLIVTHDDLDHSGNVEYILERYPEATLIDKKPASVPLFRFLLNDKTYQGDNENSLICETEVQGLRFMFMGDATRDQELDIIKILPHHQIDVLKLGHHGSKTSTDPLFVKSIQPRYGMISSDPKTYGHPHASVQRTLYNANVRALETSKEGTISIILYPFLRYITTSSHGFDIIETVIR</sequence>
<evidence type="ECO:0000313" key="3">
    <source>
        <dbReference type="EMBL" id="QNN60641.1"/>
    </source>
</evidence>
<dbReference type="InterPro" id="IPR035681">
    <property type="entry name" value="ComA-like_MBL"/>
</dbReference>
<dbReference type="EMBL" id="CP060715">
    <property type="protein sequence ID" value="QNN60641.1"/>
    <property type="molecule type" value="Genomic_DNA"/>
</dbReference>
<dbReference type="GO" id="GO:0016787">
    <property type="term" value="F:hydrolase activity"/>
    <property type="evidence" value="ECO:0007669"/>
    <property type="project" value="UniProtKB-KW"/>
</dbReference>
<feature type="transmembrane region" description="Helical" evidence="1">
    <location>
        <begin position="15"/>
        <end position="32"/>
    </location>
</feature>
<proteinExistence type="predicted"/>
<feature type="transmembrane region" description="Helical" evidence="1">
    <location>
        <begin position="162"/>
        <end position="183"/>
    </location>
</feature>
<feature type="transmembrane region" description="Helical" evidence="1">
    <location>
        <begin position="41"/>
        <end position="57"/>
    </location>
</feature>
<name>A0A7G9RYG6_9FIRM</name>
<feature type="domain" description="Metallo-beta-lactamase" evidence="2">
    <location>
        <begin position="383"/>
        <end position="461"/>
    </location>
</feature>
<dbReference type="Gene3D" id="3.60.15.10">
    <property type="entry name" value="Ribonuclease Z/Hydroxyacylglutathione hydrolase-like"/>
    <property type="match status" value="2"/>
</dbReference>
<evidence type="ECO:0000256" key="1">
    <source>
        <dbReference type="SAM" id="Phobius"/>
    </source>
</evidence>
<organism evidence="3 4">
    <name type="scientific">Erysipelothrix inopinata</name>
    <dbReference type="NCBI Taxonomy" id="225084"/>
    <lineage>
        <taxon>Bacteria</taxon>
        <taxon>Bacillati</taxon>
        <taxon>Bacillota</taxon>
        <taxon>Erysipelotrichia</taxon>
        <taxon>Erysipelotrichales</taxon>
        <taxon>Erysipelotrichaceae</taxon>
        <taxon>Erysipelothrix</taxon>
    </lineage>
</organism>
<evidence type="ECO:0000313" key="4">
    <source>
        <dbReference type="Proteomes" id="UP000515928"/>
    </source>
</evidence>
<feature type="transmembrane region" description="Helical" evidence="1">
    <location>
        <begin position="334"/>
        <end position="353"/>
    </location>
</feature>
<accession>A0A7G9RYG6</accession>
<keyword evidence="1" id="KW-0812">Transmembrane</keyword>
<dbReference type="CDD" id="cd07731">
    <property type="entry name" value="ComA-like_MBL-fold"/>
    <property type="match status" value="1"/>
</dbReference>
<dbReference type="InterPro" id="IPR052159">
    <property type="entry name" value="Competence_DNA_uptake"/>
</dbReference>
<dbReference type="InterPro" id="IPR036866">
    <property type="entry name" value="RibonucZ/Hydroxyglut_hydro"/>
</dbReference>
<dbReference type="KEGG" id="eio:H9L01_09775"/>
<dbReference type="Pfam" id="PF00753">
    <property type="entry name" value="Lactamase_B"/>
    <property type="match status" value="1"/>
</dbReference>
<dbReference type="Proteomes" id="UP000515928">
    <property type="component" value="Chromosome"/>
</dbReference>
<keyword evidence="3" id="KW-0378">Hydrolase</keyword>
<dbReference type="RefSeq" id="WP_187533765.1">
    <property type="nucleotide sequence ID" value="NZ_CBCSHU010000005.1"/>
</dbReference>
<dbReference type="PANTHER" id="PTHR30619:SF7">
    <property type="entry name" value="BETA-LACTAMASE DOMAIN PROTEIN"/>
    <property type="match status" value="1"/>
</dbReference>
<dbReference type="AlphaFoldDB" id="A0A7G9RYG6"/>